<dbReference type="Gene3D" id="3.30.420.10">
    <property type="entry name" value="Ribonuclease H-like superfamily/Ribonuclease H"/>
    <property type="match status" value="1"/>
</dbReference>
<dbReference type="InterPro" id="IPR012337">
    <property type="entry name" value="RNaseH-like_sf"/>
</dbReference>
<dbReference type="GO" id="GO:0015074">
    <property type="term" value="P:DNA integration"/>
    <property type="evidence" value="ECO:0007669"/>
    <property type="project" value="InterPro"/>
</dbReference>
<protein>
    <submittedName>
        <fullName evidence="3">ISNCY family transposase</fullName>
    </submittedName>
</protein>
<name>A0A5Z3HL60_SALER</name>
<feature type="region of interest" description="Disordered" evidence="1">
    <location>
        <begin position="467"/>
        <end position="492"/>
    </location>
</feature>
<dbReference type="Pfam" id="PF13551">
    <property type="entry name" value="HTH_29"/>
    <property type="match status" value="1"/>
</dbReference>
<feature type="region of interest" description="Disordered" evidence="1">
    <location>
        <begin position="400"/>
        <end position="433"/>
    </location>
</feature>
<dbReference type="SUPFAM" id="SSF53098">
    <property type="entry name" value="Ribonuclease H-like"/>
    <property type="match status" value="1"/>
</dbReference>
<dbReference type="InterPro" id="IPR001584">
    <property type="entry name" value="Integrase_cat-core"/>
</dbReference>
<dbReference type="SUPFAM" id="SSF46689">
    <property type="entry name" value="Homeodomain-like"/>
    <property type="match status" value="1"/>
</dbReference>
<gene>
    <name evidence="3" type="ORF">F2L33_22800</name>
    <name evidence="4" type="ORF">F2L33_25725</name>
</gene>
<dbReference type="InterPro" id="IPR047797">
    <property type="entry name" value="ISNCY_transpos"/>
</dbReference>
<dbReference type="InterPro" id="IPR009057">
    <property type="entry name" value="Homeodomain-like_sf"/>
</dbReference>
<dbReference type="NCBIfam" id="NF033594">
    <property type="entry name" value="transpos_ISNCY_2"/>
    <property type="match status" value="1"/>
</dbReference>
<evidence type="ECO:0000313" key="3">
    <source>
        <dbReference type="EMBL" id="ECR7330237.1"/>
    </source>
</evidence>
<evidence type="ECO:0000259" key="2">
    <source>
        <dbReference type="PROSITE" id="PS50994"/>
    </source>
</evidence>
<feature type="compositionally biased region" description="Basic and acidic residues" evidence="1">
    <location>
        <begin position="422"/>
        <end position="433"/>
    </location>
</feature>
<evidence type="ECO:0000256" key="1">
    <source>
        <dbReference type="SAM" id="MobiDB-lite"/>
    </source>
</evidence>
<organism evidence="3">
    <name type="scientific">Salmonella enterica</name>
    <name type="common">Salmonella choleraesuis</name>
    <dbReference type="NCBI Taxonomy" id="28901"/>
    <lineage>
        <taxon>Bacteria</taxon>
        <taxon>Pseudomonadati</taxon>
        <taxon>Pseudomonadota</taxon>
        <taxon>Gammaproteobacteria</taxon>
        <taxon>Enterobacterales</taxon>
        <taxon>Enterobacteriaceae</taxon>
        <taxon>Salmonella</taxon>
    </lineage>
</organism>
<evidence type="ECO:0000313" key="4">
    <source>
        <dbReference type="EMBL" id="ECR7330755.1"/>
    </source>
</evidence>
<comment type="caution">
    <text evidence="3">The sequence shown here is derived from an EMBL/GenBank/DDBJ whole genome shotgun (WGS) entry which is preliminary data.</text>
</comment>
<proteinExistence type="predicted"/>
<dbReference type="EMBL" id="AAKHEN010000161">
    <property type="protein sequence ID" value="ECR7330755.1"/>
    <property type="molecule type" value="Genomic_DNA"/>
</dbReference>
<dbReference type="AlphaFoldDB" id="A0A5Z3HL60"/>
<reference evidence="3" key="1">
    <citation type="submission" date="2019-09" db="EMBL/GenBank/DDBJ databases">
        <authorList>
            <consortium name="GenomeTrakr network: Whole genome sequencing for foodborne pathogen traceback"/>
        </authorList>
    </citation>
    <scope>NUCLEOTIDE SEQUENCE</scope>
    <source>
        <strain evidence="3">ADRDL-2718</strain>
    </source>
</reference>
<dbReference type="GO" id="GO:0003676">
    <property type="term" value="F:nucleic acid binding"/>
    <property type="evidence" value="ECO:0007669"/>
    <property type="project" value="InterPro"/>
</dbReference>
<dbReference type="PANTHER" id="PTHR35004">
    <property type="entry name" value="TRANSPOSASE RV3428C-RELATED"/>
    <property type="match status" value="1"/>
</dbReference>
<dbReference type="EMBL" id="AAKHEN010000083">
    <property type="protein sequence ID" value="ECR7330237.1"/>
    <property type="molecule type" value="Genomic_DNA"/>
</dbReference>
<feature type="domain" description="Integrase catalytic" evidence="2">
    <location>
        <begin position="122"/>
        <end position="306"/>
    </location>
</feature>
<sequence length="504" mass="57562">MKEVDRLKTIEALAEGRLTASIAAQRINLSTRQVYNLLARYRLEGPLGLRSLRVGKPSNHQLPTGMKELAGQLILQHYPDFGPTLAAEKLVELHDLHLAVSTVRQLMINMGLWVPRRQRPPRIQQPRYRRACFGELIQIDGCDHRWFEERGPTCTAIVFVDDATSQITALRFVYSESTFAYFSTLRDHLSAHGKPLALYSDKASVFRVNHKSSRGEGQTQFARALDELNIEGFCAHSSAAKGRVERAHLTLQDRLVKELRLAGISSIDDANKWLPDFIADYNRRFGKAPLHELDVHRPLSPHDNLDHILLWKEPRLISKRLTTQYDKVQYLLMDTPSQRRLIGREIVVYHYCDDRVELRGPDGNLLDYCINDRLAPVNQGAIVDNKRLGHVLQMAQEVQTMRDDVRSRSLPNTPTANRRRGPHPDKVKPNRLGEEQYYKALLDVSGERMEAQLDRLELADIANEATQTAVKRKRGRPQITGPRDESPSPVVQDAINLWQQRARS</sequence>
<accession>A0A5Z3HL60</accession>
<dbReference type="PROSITE" id="PS50994">
    <property type="entry name" value="INTEGRASE"/>
    <property type="match status" value="1"/>
</dbReference>
<dbReference type="InterPro" id="IPR036397">
    <property type="entry name" value="RNaseH_sf"/>
</dbReference>
<dbReference type="PANTHER" id="PTHR35004:SF7">
    <property type="entry name" value="INTEGRASE PROTEIN"/>
    <property type="match status" value="1"/>
</dbReference>